<reference evidence="2" key="2">
    <citation type="journal article" date="2015" name="Fish Shellfish Immunol.">
        <title>Early steps in the European eel (Anguilla anguilla)-Vibrio vulnificus interaction in the gills: Role of the RtxA13 toxin.</title>
        <authorList>
            <person name="Callol A."/>
            <person name="Pajuelo D."/>
            <person name="Ebbesson L."/>
            <person name="Teles M."/>
            <person name="MacKenzie S."/>
            <person name="Amaro C."/>
        </authorList>
    </citation>
    <scope>NUCLEOTIDE SEQUENCE</scope>
</reference>
<protein>
    <submittedName>
        <fullName evidence="2">Uncharacterized protein</fullName>
    </submittedName>
</protein>
<dbReference type="AlphaFoldDB" id="A0A0E9SNU3"/>
<reference evidence="2" key="1">
    <citation type="submission" date="2014-11" db="EMBL/GenBank/DDBJ databases">
        <authorList>
            <person name="Amaro Gonzalez C."/>
        </authorList>
    </citation>
    <scope>NUCLEOTIDE SEQUENCE</scope>
</reference>
<keyword evidence="1" id="KW-0812">Transmembrane</keyword>
<proteinExistence type="predicted"/>
<feature type="transmembrane region" description="Helical" evidence="1">
    <location>
        <begin position="20"/>
        <end position="41"/>
    </location>
</feature>
<dbReference type="EMBL" id="GBXM01066384">
    <property type="protein sequence ID" value="JAH42193.1"/>
    <property type="molecule type" value="Transcribed_RNA"/>
</dbReference>
<accession>A0A0E9SNU3</accession>
<organism evidence="2">
    <name type="scientific">Anguilla anguilla</name>
    <name type="common">European freshwater eel</name>
    <name type="synonym">Muraena anguilla</name>
    <dbReference type="NCBI Taxonomy" id="7936"/>
    <lineage>
        <taxon>Eukaryota</taxon>
        <taxon>Metazoa</taxon>
        <taxon>Chordata</taxon>
        <taxon>Craniata</taxon>
        <taxon>Vertebrata</taxon>
        <taxon>Euteleostomi</taxon>
        <taxon>Actinopterygii</taxon>
        <taxon>Neopterygii</taxon>
        <taxon>Teleostei</taxon>
        <taxon>Anguilliformes</taxon>
        <taxon>Anguillidae</taxon>
        <taxon>Anguilla</taxon>
    </lineage>
</organism>
<name>A0A0E9SNU3_ANGAN</name>
<keyword evidence="1" id="KW-0472">Membrane</keyword>
<keyword evidence="1" id="KW-1133">Transmembrane helix</keyword>
<evidence type="ECO:0000313" key="2">
    <source>
        <dbReference type="EMBL" id="JAH42193.1"/>
    </source>
</evidence>
<evidence type="ECO:0000256" key="1">
    <source>
        <dbReference type="SAM" id="Phobius"/>
    </source>
</evidence>
<sequence>MSVLELKHDCSYTVNAKNSIVVIEFTFSYFCQFYIFAQIYYEHI</sequence>